<accession>A0A158J7W6</accession>
<proteinExistence type="predicted"/>
<dbReference type="RefSeq" id="WP_060854229.1">
    <property type="nucleotide sequence ID" value="NZ_FCNY02000020.1"/>
</dbReference>
<dbReference type="EMBL" id="FCNY02000020">
    <property type="protein sequence ID" value="SAL64479.1"/>
    <property type="molecule type" value="Genomic_DNA"/>
</dbReference>
<dbReference type="AlphaFoldDB" id="A0A158J7W6"/>
<protein>
    <submittedName>
        <fullName evidence="1">Uncharacterized protein</fullName>
    </submittedName>
</protein>
<reference evidence="2" key="1">
    <citation type="submission" date="2016-01" db="EMBL/GenBank/DDBJ databases">
        <authorList>
            <person name="Peeters C."/>
        </authorList>
    </citation>
    <scope>NUCLEOTIDE SEQUENCE [LARGE SCALE GENOMIC DNA]</scope>
</reference>
<keyword evidence="2" id="KW-1185">Reference proteome</keyword>
<name>A0A158J7W6_CABCO</name>
<dbReference type="Proteomes" id="UP000054740">
    <property type="component" value="Unassembled WGS sequence"/>
</dbReference>
<gene>
    <name evidence="1" type="ORF">AWB70_05990</name>
</gene>
<evidence type="ECO:0000313" key="1">
    <source>
        <dbReference type="EMBL" id="SAL64479.1"/>
    </source>
</evidence>
<organism evidence="1 2">
    <name type="scientific">Caballeronia cordobensis</name>
    <name type="common">Burkholderia cordobensis</name>
    <dbReference type="NCBI Taxonomy" id="1353886"/>
    <lineage>
        <taxon>Bacteria</taxon>
        <taxon>Pseudomonadati</taxon>
        <taxon>Pseudomonadota</taxon>
        <taxon>Betaproteobacteria</taxon>
        <taxon>Burkholderiales</taxon>
        <taxon>Burkholderiaceae</taxon>
        <taxon>Caballeronia</taxon>
    </lineage>
</organism>
<evidence type="ECO:0000313" key="2">
    <source>
        <dbReference type="Proteomes" id="UP000054740"/>
    </source>
</evidence>
<sequence length="340" mass="38098">MAFPKWGRSFNALYVPLSGGFGWQCTLMTRREFHQIDWYMWRTHPYGDLSYDERSVKEKEQERQIAQDRRDFDRLFRARINRRSAYLSTEFRQYVDFIRHELRVSSWDVPVDGDGITRVLRRAVQDGRLVPAINRKRYWWSGQEVYKWYAPQYWPKPGGGVSFKAKSGDALDLREFTALKRADGESGFGSVRDFASGAGGASSGGGFDWLGTVEAVAGTALGGAGSDDDSDSDSMLKGFADTDASDVGASLSDAQPFEYQPDMPDGDIFDIAKTPNFGEPGTWYTNPGSGQMRLYGADGRPVVDLDYDHVHNGLRPHAHNWGPNGRDGGFDVVPFSPLPF</sequence>